<reference evidence="4" key="1">
    <citation type="submission" date="2023-07" db="EMBL/GenBank/DDBJ databases">
        <title>30 novel species of actinomycetes from the DSMZ collection.</title>
        <authorList>
            <person name="Nouioui I."/>
        </authorList>
    </citation>
    <scope>NUCLEOTIDE SEQUENCE [LARGE SCALE GENOMIC DNA]</scope>
    <source>
        <strain evidence="4">DSM 45834</strain>
    </source>
</reference>
<evidence type="ECO:0000259" key="2">
    <source>
        <dbReference type="Pfam" id="PF01266"/>
    </source>
</evidence>
<dbReference type="Pfam" id="PF01266">
    <property type="entry name" value="DAO"/>
    <property type="match status" value="1"/>
</dbReference>
<feature type="domain" description="FAD dependent oxidoreductase" evidence="2">
    <location>
        <begin position="15"/>
        <end position="362"/>
    </location>
</feature>
<dbReference type="RefSeq" id="WP_311559599.1">
    <property type="nucleotide sequence ID" value="NZ_JAVREJ010000025.1"/>
</dbReference>
<accession>A0ABU2NGJ7</accession>
<dbReference type="Gene3D" id="3.50.50.60">
    <property type="entry name" value="FAD/NAD(P)-binding domain"/>
    <property type="match status" value="1"/>
</dbReference>
<dbReference type="SUPFAM" id="SSF51905">
    <property type="entry name" value="FAD/NAD(P)-binding domain"/>
    <property type="match status" value="1"/>
</dbReference>
<dbReference type="PANTHER" id="PTHR13847:SF287">
    <property type="entry name" value="FAD-DEPENDENT OXIDOREDUCTASE DOMAIN-CONTAINING PROTEIN 1"/>
    <property type="match status" value="1"/>
</dbReference>
<dbReference type="EC" id="1.-.-.-" evidence="3"/>
<evidence type="ECO:0000313" key="3">
    <source>
        <dbReference type="EMBL" id="MDT0353085.1"/>
    </source>
</evidence>
<dbReference type="InterPro" id="IPR036188">
    <property type="entry name" value="FAD/NAD-bd_sf"/>
</dbReference>
<evidence type="ECO:0000313" key="4">
    <source>
        <dbReference type="Proteomes" id="UP001183202"/>
    </source>
</evidence>
<gene>
    <name evidence="3" type="ORF">RM445_26585</name>
</gene>
<comment type="caution">
    <text evidence="3">The sequence shown here is derived from an EMBL/GenBank/DDBJ whole genome shotgun (WGS) entry which is preliminary data.</text>
</comment>
<protein>
    <submittedName>
        <fullName evidence="3">FAD-dependent oxidoreductase</fullName>
        <ecNumber evidence="3">1.-.-.-</ecNumber>
    </submittedName>
</protein>
<dbReference type="InterPro" id="IPR006076">
    <property type="entry name" value="FAD-dep_OxRdtase"/>
</dbReference>
<keyword evidence="1 3" id="KW-0560">Oxidoreductase</keyword>
<dbReference type="PANTHER" id="PTHR13847">
    <property type="entry name" value="SARCOSINE DEHYDROGENASE-RELATED"/>
    <property type="match status" value="1"/>
</dbReference>
<dbReference type="GO" id="GO:0016491">
    <property type="term" value="F:oxidoreductase activity"/>
    <property type="evidence" value="ECO:0007669"/>
    <property type="project" value="UniProtKB-KW"/>
</dbReference>
<name>A0ABU2NGJ7_9PSEU</name>
<dbReference type="Proteomes" id="UP001183202">
    <property type="component" value="Unassembled WGS sequence"/>
</dbReference>
<dbReference type="EMBL" id="JAVREJ010000025">
    <property type="protein sequence ID" value="MDT0353085.1"/>
    <property type="molecule type" value="Genomic_DNA"/>
</dbReference>
<dbReference type="Gene3D" id="3.30.9.10">
    <property type="entry name" value="D-Amino Acid Oxidase, subunit A, domain 2"/>
    <property type="match status" value="1"/>
</dbReference>
<keyword evidence="4" id="KW-1185">Reference proteome</keyword>
<evidence type="ECO:0000256" key="1">
    <source>
        <dbReference type="ARBA" id="ARBA00023002"/>
    </source>
</evidence>
<organism evidence="3 4">
    <name type="scientific">Pseudonocardia charpentierae</name>
    <dbReference type="NCBI Taxonomy" id="3075545"/>
    <lineage>
        <taxon>Bacteria</taxon>
        <taxon>Bacillati</taxon>
        <taxon>Actinomycetota</taxon>
        <taxon>Actinomycetes</taxon>
        <taxon>Pseudonocardiales</taxon>
        <taxon>Pseudonocardiaceae</taxon>
        <taxon>Pseudonocardia</taxon>
    </lineage>
</organism>
<sequence>MSITGPAHGTTRTQVAIIGGGIMGAASAYHLARAGITDVVLLEADKLASGSSGKPLGGVRAQFSDVTNIELGLRSLEFFRRFDHEVGVDIGLQTVGYLFALRNEEDIARHRVCVALQNSLGVPSRIVDPAEALRLCPYLDPQTVLAGVWSPSDGFARAGDAVRGLAGAAQARGVQVRTGSAVTGIDAAPGGMARIHLADGADVLTPTVVCAAGAWSRTVGEMVGVDLPVTPKRREIAFTPALSPRPPQVPFTIDYSTTAYFHGSQDGGLLLGWADPDQPDGFEREVSRAWHDHLRAALRAFAPDLAGVPISHGWAGLYELTPDCNALIGQSEEPGFRFLYATGFSGHGFLQGPAVGECVRDLYLGRPPVVDIAPFDAHRFQRPAVRTELGII</sequence>
<proteinExistence type="predicted"/>